<keyword evidence="2" id="KW-1185">Reference proteome</keyword>
<dbReference type="EMBL" id="JBHSAT010000022">
    <property type="protein sequence ID" value="MFC3878115.1"/>
    <property type="molecule type" value="Genomic_DNA"/>
</dbReference>
<name>A0ABV8AMH7_9FLAO</name>
<dbReference type="RefSeq" id="WP_386101827.1">
    <property type="nucleotide sequence ID" value="NZ_JBHSAT010000022.1"/>
</dbReference>
<sequence length="392" mass="45614">MKIGRNEKCPCGSGKKYKSCCINNDDIVSIPITKEIREILDRENERFKSIMGRDITGDDPLIPSTIQVSEEVYIENSVLMLEEVGIRPEIIYAFKKLGYCVGESQLHLYSKEQLQDWEEAVDEYFLIESGEIEISESKLSIILSELYDLFDKLKYVYALIIAKHSNEDEQIVLMGNLNIDHYILFCLTKNLKTIEAIGVLLDNHFGEDSLNLTRTNYENYLEILYAKYNSKSLKEYVIAKEGIFNNTHIYKRGHIVDKKTEEKFKSLNNYEKSKLNTKYESIDIEIYKYLYDHLSSFTHLDLRTAGNYIVDRRGFSHLARNMLPDTVIILLVINVMILEEIKVLSIFKTSKKDVEKLVTELGSCLLKLFKEDKVNIHFSINDRIHEIMKTYS</sequence>
<dbReference type="SUPFAM" id="SSF103642">
    <property type="entry name" value="Sec-C motif"/>
    <property type="match status" value="1"/>
</dbReference>
<dbReference type="Pfam" id="PF18928">
    <property type="entry name" value="DUF5677"/>
    <property type="match status" value="1"/>
</dbReference>
<dbReference type="Gene3D" id="3.10.450.50">
    <property type="match status" value="1"/>
</dbReference>
<evidence type="ECO:0000313" key="2">
    <source>
        <dbReference type="Proteomes" id="UP001595812"/>
    </source>
</evidence>
<accession>A0ABV8AMH7</accession>
<proteinExistence type="predicted"/>
<organism evidence="1 2">
    <name type="scientific">Winogradskyella maritima</name>
    <dbReference type="NCBI Taxonomy" id="1517766"/>
    <lineage>
        <taxon>Bacteria</taxon>
        <taxon>Pseudomonadati</taxon>
        <taxon>Bacteroidota</taxon>
        <taxon>Flavobacteriia</taxon>
        <taxon>Flavobacteriales</taxon>
        <taxon>Flavobacteriaceae</taxon>
        <taxon>Winogradskyella</taxon>
    </lineage>
</organism>
<dbReference type="InterPro" id="IPR004027">
    <property type="entry name" value="SEC_C_motif"/>
</dbReference>
<dbReference type="Pfam" id="PF02810">
    <property type="entry name" value="SEC-C"/>
    <property type="match status" value="1"/>
</dbReference>
<evidence type="ECO:0000313" key="1">
    <source>
        <dbReference type="EMBL" id="MFC3878115.1"/>
    </source>
</evidence>
<protein>
    <submittedName>
        <fullName evidence="1">DUF5677 domain-containing protein</fullName>
    </submittedName>
</protein>
<reference evidence="2" key="1">
    <citation type="journal article" date="2019" name="Int. J. Syst. Evol. Microbiol.">
        <title>The Global Catalogue of Microorganisms (GCM) 10K type strain sequencing project: providing services to taxonomists for standard genome sequencing and annotation.</title>
        <authorList>
            <consortium name="The Broad Institute Genomics Platform"/>
            <consortium name="The Broad Institute Genome Sequencing Center for Infectious Disease"/>
            <person name="Wu L."/>
            <person name="Ma J."/>
        </authorList>
    </citation>
    <scope>NUCLEOTIDE SEQUENCE [LARGE SCALE GENOMIC DNA]</scope>
    <source>
        <strain evidence="2">CECT 8979</strain>
    </source>
</reference>
<gene>
    <name evidence="1" type="ORF">ACFOSX_12825</name>
</gene>
<dbReference type="Proteomes" id="UP001595812">
    <property type="component" value="Unassembled WGS sequence"/>
</dbReference>
<comment type="caution">
    <text evidence="1">The sequence shown here is derived from an EMBL/GenBank/DDBJ whole genome shotgun (WGS) entry which is preliminary data.</text>
</comment>
<dbReference type="InterPro" id="IPR043733">
    <property type="entry name" value="DUF5677"/>
</dbReference>